<feature type="region of interest" description="Disordered" evidence="2">
    <location>
        <begin position="31"/>
        <end position="65"/>
    </location>
</feature>
<dbReference type="SUPFAM" id="SSF51126">
    <property type="entry name" value="Pectin lyase-like"/>
    <property type="match status" value="1"/>
</dbReference>
<dbReference type="AlphaFoldDB" id="A0A091CAK0"/>
<dbReference type="InterPro" id="IPR011050">
    <property type="entry name" value="Pectin_lyase_fold/virulence"/>
</dbReference>
<evidence type="ECO:0000256" key="1">
    <source>
        <dbReference type="SAM" id="Coils"/>
    </source>
</evidence>
<reference evidence="3 4" key="1">
    <citation type="submission" date="2014-08" db="EMBL/GenBank/DDBJ databases">
        <title>Genome sequence of Tetragenococcus muriaticus.</title>
        <authorList>
            <person name="Chuea-nongthon C."/>
            <person name="Rodtong S."/>
            <person name="Yongsawatdigul J."/>
            <person name="Steele J.L."/>
            <person name="Liu X.-y."/>
            <person name="Speers J."/>
            <person name="Glasner J.D."/>
            <person name="Neeno-Eckwall E.C."/>
        </authorList>
    </citation>
    <scope>NUCLEOTIDE SEQUENCE [LARGE SCALE GENOMIC DNA]</scope>
    <source>
        <strain evidence="3 4">PMC-11-5</strain>
    </source>
</reference>
<name>A0A091CAK0_9ENTE</name>
<dbReference type="OrthoDB" id="2182106at2"/>
<proteinExistence type="predicted"/>
<dbReference type="Gene3D" id="2.160.20.10">
    <property type="entry name" value="Single-stranded right-handed beta-helix, Pectin lyase-like"/>
    <property type="match status" value="1"/>
</dbReference>
<evidence type="ECO:0000313" key="3">
    <source>
        <dbReference type="EMBL" id="KFN93662.1"/>
    </source>
</evidence>
<dbReference type="Proteomes" id="UP000029380">
    <property type="component" value="Unassembled WGS sequence"/>
</dbReference>
<keyword evidence="1" id="KW-0175">Coiled coil</keyword>
<organism evidence="3 4">
    <name type="scientific">Tetragenococcus muriaticus PMC-11-5</name>
    <dbReference type="NCBI Taxonomy" id="1302649"/>
    <lineage>
        <taxon>Bacteria</taxon>
        <taxon>Bacillati</taxon>
        <taxon>Bacillota</taxon>
        <taxon>Bacilli</taxon>
        <taxon>Lactobacillales</taxon>
        <taxon>Enterococcaceae</taxon>
        <taxon>Tetragenococcus</taxon>
    </lineage>
</organism>
<protein>
    <submittedName>
        <fullName evidence="3">Gp19 family putative tail/base plate protein</fullName>
    </submittedName>
</protein>
<dbReference type="RefSeq" id="WP_038025392.1">
    <property type="nucleotide sequence ID" value="NZ_JPVU01000023.1"/>
</dbReference>
<evidence type="ECO:0000313" key="4">
    <source>
        <dbReference type="Proteomes" id="UP000029380"/>
    </source>
</evidence>
<dbReference type="InterPro" id="IPR012334">
    <property type="entry name" value="Pectin_lyas_fold"/>
</dbReference>
<dbReference type="EMBL" id="JPVU01000023">
    <property type="protein sequence ID" value="KFN93662.1"/>
    <property type="molecule type" value="Genomic_DNA"/>
</dbReference>
<dbReference type="PATRIC" id="fig|1302649.3.peg.260"/>
<accession>A0A091CAK0</accession>
<comment type="caution">
    <text evidence="3">The sequence shown here is derived from an EMBL/GenBank/DDBJ whole genome shotgun (WGS) entry which is preliminary data.</text>
</comment>
<feature type="coiled-coil region" evidence="1">
    <location>
        <begin position="91"/>
        <end position="118"/>
    </location>
</feature>
<sequence>MNWEHSKKLTSRIYSEWKNAFNHNVEQLERAQKENQTSHKATNKRIDNLVLASGGDSPNEVTDARSDTQGNAFETLKGRLDSEQTLNVKALKDANELIAQQRIEINRLNGTIEELYESTGGETNIYVSAERGNDKTGDGTEEKPFKTIQEAVNSLPFLSSVSFYIHVEPGSYLEDVVVDGVNANAIVIVATNNDTTDAVIQPTGVYVRSIQFNQCQTYCRVRGLSQTDVGNSRGYFIHFIGSAYGAVDNCYAKQNTKNLNNSNFRFQGEYRCFVWDRTNGNVYGTGISNQKYAISSIFTGIVRVTNDVKGSSNDIVYYARGAIVFVGAEKYRQLDGSQMSWISYGGQVFDL</sequence>
<gene>
    <name evidence="3" type="ORF">TMUPMC115_0260</name>
</gene>
<evidence type="ECO:0000256" key="2">
    <source>
        <dbReference type="SAM" id="MobiDB-lite"/>
    </source>
</evidence>